<accession>A0AAN6S6X2</accession>
<evidence type="ECO:0000256" key="2">
    <source>
        <dbReference type="ARBA" id="ARBA00006210"/>
    </source>
</evidence>
<feature type="region of interest" description="Disordered" evidence="8">
    <location>
        <begin position="1"/>
        <end position="65"/>
    </location>
</feature>
<feature type="domain" description="Mediator complex subunit Med1" evidence="9">
    <location>
        <begin position="122"/>
        <end position="532"/>
    </location>
</feature>
<dbReference type="GO" id="GO:0003712">
    <property type="term" value="F:transcription coregulator activity"/>
    <property type="evidence" value="ECO:0007669"/>
    <property type="project" value="InterPro"/>
</dbReference>
<dbReference type="GO" id="GO:0016592">
    <property type="term" value="C:mediator complex"/>
    <property type="evidence" value="ECO:0007669"/>
    <property type="project" value="InterPro"/>
</dbReference>
<keyword evidence="11" id="KW-1185">Reference proteome</keyword>
<evidence type="ECO:0000256" key="3">
    <source>
        <dbReference type="ARBA" id="ARBA00023015"/>
    </source>
</evidence>
<protein>
    <recommendedName>
        <fullName evidence="7">Mediator of RNA polymerase II transcription subunit 1</fullName>
    </recommendedName>
    <alternativeName>
        <fullName evidence="7">Mediator complex subunit 1</fullName>
    </alternativeName>
</protein>
<evidence type="ECO:0000256" key="6">
    <source>
        <dbReference type="ARBA" id="ARBA00023242"/>
    </source>
</evidence>
<evidence type="ECO:0000256" key="5">
    <source>
        <dbReference type="ARBA" id="ARBA00023163"/>
    </source>
</evidence>
<evidence type="ECO:0000313" key="11">
    <source>
        <dbReference type="Proteomes" id="UP001303473"/>
    </source>
</evidence>
<comment type="function">
    <text evidence="7">Component of the Mediator complex, a coactivator involved in the regulated transcription of nearly all RNA polymerase II-dependent genes. Mediator functions as a bridge to convey information from gene-specific regulatory proteins to the basal RNA polymerase II transcription machinery. Mediator is recruited to promoters by direct interactions with regulatory proteins and serves as a scaffold for the assembly of a functional preinitiation complex with RNA polymerase II and the general transcription factors.</text>
</comment>
<keyword evidence="5 7" id="KW-0804">Transcription</keyword>
<evidence type="ECO:0000256" key="7">
    <source>
        <dbReference type="RuleBase" id="RU364059"/>
    </source>
</evidence>
<keyword evidence="3 7" id="KW-0805">Transcription regulation</keyword>
<name>A0AAN6S6X2_9PEZI</name>
<dbReference type="Proteomes" id="UP001303473">
    <property type="component" value="Unassembled WGS sequence"/>
</dbReference>
<comment type="caution">
    <text evidence="10">The sequence shown here is derived from an EMBL/GenBank/DDBJ whole genome shotgun (WGS) entry which is preliminary data.</text>
</comment>
<evidence type="ECO:0000259" key="9">
    <source>
        <dbReference type="Pfam" id="PF10744"/>
    </source>
</evidence>
<evidence type="ECO:0000256" key="1">
    <source>
        <dbReference type="ARBA" id="ARBA00004123"/>
    </source>
</evidence>
<sequence length="677" mass="74423">MSTPTPMKHAPSQQGRTPSQSQHGAAATPPVSTPFSAAHAAFSPLGPRSSPQQVKKSPATMMGPPSNAPINFDSPNTAAAFGALQMGAGLDLMGSLGSLGKSTEDTMSTRVDNVFGFLGRGKGAVSEAAVERLAKEIGLECLWEDGMGVESTRTLIVAGSALELLITFSKDVVQSVQLAFPESAEIVNKHSEAAGKILFDDLKLASNQGQFIKEIDRFAENFERLAILDKLSINPGLNLYEAVAGIYESLVRLHQWELQKVRQDPANDGRREEYLHNLVLCTKSGNPVMNARDRIGLCLDYWKEKRLQVPSPQMSADAFKKREANSKLWGLLIGCSPLRDIGLPPVRISDKWIAADIEKVALPGDLHTGTAIDWLEPEDTFLPSPDPAKPGSEAVSLLGPRLPEVAFTATLDPPVHISYSLWENIRQTGCGLHPNENQFTNFEDLVLPGHPPRSNLDPTESRALRCRRQVPVMLPDKTMSTNTHNHNLYIPKMIFGQTLSEISFSHPQQLVSVLPYLRQYAFLSTLLETSFKAKPAERKDKPSTATTMTVRTVTTTTRDDFGVFMNGARDKKADTVTSGTDEDEGEEPGVRVDVTLTIQPVPQLDVVFPFRGKNNGHVTLEIRENGHVHVESQNILDERNSVSPTTGRQRRPEDIGKVLELMEDIGQWVEVLRTKWI</sequence>
<dbReference type="GO" id="GO:0045944">
    <property type="term" value="P:positive regulation of transcription by RNA polymerase II"/>
    <property type="evidence" value="ECO:0007669"/>
    <property type="project" value="UniProtKB-ARBA"/>
</dbReference>
<feature type="compositionally biased region" description="Polar residues" evidence="8">
    <location>
        <begin position="1"/>
        <end position="23"/>
    </location>
</feature>
<dbReference type="PANTHER" id="PTHR35041:SF4">
    <property type="entry name" value="MEDIATOR OF RNA POLYMERASE II TRANSCRIPTION SUBUNIT 1"/>
    <property type="match status" value="1"/>
</dbReference>
<comment type="subcellular location">
    <subcellularLocation>
        <location evidence="1 7">Nucleus</location>
    </subcellularLocation>
</comment>
<organism evidence="10 11">
    <name type="scientific">Diplogelasinospora grovesii</name>
    <dbReference type="NCBI Taxonomy" id="303347"/>
    <lineage>
        <taxon>Eukaryota</taxon>
        <taxon>Fungi</taxon>
        <taxon>Dikarya</taxon>
        <taxon>Ascomycota</taxon>
        <taxon>Pezizomycotina</taxon>
        <taxon>Sordariomycetes</taxon>
        <taxon>Sordariomycetidae</taxon>
        <taxon>Sordariales</taxon>
        <taxon>Diplogelasinosporaceae</taxon>
        <taxon>Diplogelasinospora</taxon>
    </lineage>
</organism>
<keyword evidence="6 7" id="KW-0539">Nucleus</keyword>
<dbReference type="Pfam" id="PF10744">
    <property type="entry name" value="Med1"/>
    <property type="match status" value="1"/>
</dbReference>
<dbReference type="AlphaFoldDB" id="A0AAN6S6X2"/>
<evidence type="ECO:0000256" key="4">
    <source>
        <dbReference type="ARBA" id="ARBA00023159"/>
    </source>
</evidence>
<comment type="similarity">
    <text evidence="2 7">Belongs to the Mediator complex subunit 1 family.</text>
</comment>
<proteinExistence type="inferred from homology"/>
<dbReference type="EMBL" id="MU853775">
    <property type="protein sequence ID" value="KAK3942273.1"/>
    <property type="molecule type" value="Genomic_DNA"/>
</dbReference>
<keyword evidence="4 7" id="KW-0010">Activator</keyword>
<gene>
    <name evidence="10" type="ORF">QBC46DRAFT_284312</name>
</gene>
<dbReference type="PANTHER" id="PTHR35041">
    <property type="entry name" value="MEDIATOR OF RNA POLYMERASE II TRANSCRIPTION SUBUNIT 1"/>
    <property type="match status" value="1"/>
</dbReference>
<evidence type="ECO:0000313" key="10">
    <source>
        <dbReference type="EMBL" id="KAK3942273.1"/>
    </source>
</evidence>
<reference evidence="11" key="1">
    <citation type="journal article" date="2023" name="Mol. Phylogenet. Evol.">
        <title>Genome-scale phylogeny and comparative genomics of the fungal order Sordariales.</title>
        <authorList>
            <person name="Hensen N."/>
            <person name="Bonometti L."/>
            <person name="Westerberg I."/>
            <person name="Brannstrom I.O."/>
            <person name="Guillou S."/>
            <person name="Cros-Aarteil S."/>
            <person name="Calhoun S."/>
            <person name="Haridas S."/>
            <person name="Kuo A."/>
            <person name="Mondo S."/>
            <person name="Pangilinan J."/>
            <person name="Riley R."/>
            <person name="LaButti K."/>
            <person name="Andreopoulos B."/>
            <person name="Lipzen A."/>
            <person name="Chen C."/>
            <person name="Yan M."/>
            <person name="Daum C."/>
            <person name="Ng V."/>
            <person name="Clum A."/>
            <person name="Steindorff A."/>
            <person name="Ohm R.A."/>
            <person name="Martin F."/>
            <person name="Silar P."/>
            <person name="Natvig D.O."/>
            <person name="Lalanne C."/>
            <person name="Gautier V."/>
            <person name="Ament-Velasquez S.L."/>
            <person name="Kruys A."/>
            <person name="Hutchinson M.I."/>
            <person name="Powell A.J."/>
            <person name="Barry K."/>
            <person name="Miller A.N."/>
            <person name="Grigoriev I.V."/>
            <person name="Debuchy R."/>
            <person name="Gladieux P."/>
            <person name="Hiltunen Thoren M."/>
            <person name="Johannesson H."/>
        </authorList>
    </citation>
    <scope>NUCLEOTIDE SEQUENCE [LARGE SCALE GENOMIC DNA]</scope>
    <source>
        <strain evidence="11">CBS 340.73</strain>
    </source>
</reference>
<evidence type="ECO:0000256" key="8">
    <source>
        <dbReference type="SAM" id="MobiDB-lite"/>
    </source>
</evidence>
<dbReference type="InterPro" id="IPR019680">
    <property type="entry name" value="Mediator_Med1"/>
</dbReference>